<dbReference type="Proteomes" id="UP000054516">
    <property type="component" value="Unassembled WGS sequence"/>
</dbReference>
<proteinExistence type="predicted"/>
<dbReference type="AlphaFoldDB" id="A0A1W2TP88"/>
<gene>
    <name evidence="2" type="ORF">SAMD00023353_4200590</name>
</gene>
<keyword evidence="3" id="KW-1185">Reference proteome</keyword>
<evidence type="ECO:0000313" key="3">
    <source>
        <dbReference type="Proteomes" id="UP000054516"/>
    </source>
</evidence>
<reference evidence="2" key="1">
    <citation type="submission" date="2016-03" db="EMBL/GenBank/DDBJ databases">
        <title>Draft genome sequence of Rosellinia necatrix.</title>
        <authorList>
            <person name="Kanematsu S."/>
        </authorList>
    </citation>
    <scope>NUCLEOTIDE SEQUENCE [LARGE SCALE GENOMIC DNA]</scope>
    <source>
        <strain evidence="2">W97</strain>
    </source>
</reference>
<organism evidence="2">
    <name type="scientific">Rosellinia necatrix</name>
    <name type="common">White root-rot fungus</name>
    <dbReference type="NCBI Taxonomy" id="77044"/>
    <lineage>
        <taxon>Eukaryota</taxon>
        <taxon>Fungi</taxon>
        <taxon>Dikarya</taxon>
        <taxon>Ascomycota</taxon>
        <taxon>Pezizomycotina</taxon>
        <taxon>Sordariomycetes</taxon>
        <taxon>Xylariomycetidae</taxon>
        <taxon>Xylariales</taxon>
        <taxon>Xylariaceae</taxon>
        <taxon>Rosellinia</taxon>
    </lineage>
</organism>
<dbReference type="EMBL" id="DF977487">
    <property type="protein sequence ID" value="GAP90208.2"/>
    <property type="molecule type" value="Genomic_DNA"/>
</dbReference>
<name>A0A1W2TP88_ROSNE</name>
<evidence type="ECO:0000313" key="2">
    <source>
        <dbReference type="EMBL" id="GAP90208.2"/>
    </source>
</evidence>
<evidence type="ECO:0000256" key="1">
    <source>
        <dbReference type="SAM" id="MobiDB-lite"/>
    </source>
</evidence>
<sequence length="415" mass="47315">MTTNTPRYNLKKKTACHDAAISPQHKSRFRDDVEQGDYTHSLSREPSYDPSLGPRLVPPPASSLKNTDLFAPKIATPDSSPSPHIPQARNDCPKPKPRTKTHRPSFGCDVAAIAVKNHITISIQEQRNRGRQTDPALWRIRLLQSSNDYTRFTREMTDYLKGQGYDSLLLGRKQEEKPRKKRGESNTTYEKRLERWQNKQTSACATIRIRLVDNVRSHVPDESKFVTVSQTWSAIAKKYKPDEDAEYASLLMSWNNASLKTSGRTVLQLADDLHNIRLDMAIVSPDCKVSEPTFLNEFLSALGPDYVPFATSFRENHRIVPKRDLKGDITEAAVTFEDAVQETQAEEQFLKATKDHNATLIAIPRCTGCRERGNTAPKCYNLHPELAPKKSDYLSKSDQRRQRASQYIFRRREAF</sequence>
<dbReference type="OrthoDB" id="4777797at2759"/>
<feature type="region of interest" description="Disordered" evidence="1">
    <location>
        <begin position="1"/>
        <end position="104"/>
    </location>
</feature>
<accession>A0A1W2TP88</accession>
<protein>
    <submittedName>
        <fullName evidence="2">Putative Gag-Pol</fullName>
    </submittedName>
</protein>